<sequence length="116" mass="12690">MRIRVKSSICASRRQQAFSNSYNLSISMKTLLFSLLVVALVGFAFAEPEFEKRVLGVGLLKSAWKKVKETGKDIKDAYDSGALAKNVKDFGIRVLKAKVASDVIGSAIKHSKNLGK</sequence>
<keyword evidence="2" id="KW-1185">Reference proteome</keyword>
<dbReference type="AlphaFoldDB" id="A0AAE1DWL1"/>
<evidence type="ECO:0000313" key="1">
    <source>
        <dbReference type="EMBL" id="KAK3784213.1"/>
    </source>
</evidence>
<comment type="caution">
    <text evidence="1">The sequence shown here is derived from an EMBL/GenBank/DDBJ whole genome shotgun (WGS) entry which is preliminary data.</text>
</comment>
<reference evidence="1" key="1">
    <citation type="journal article" date="2023" name="G3 (Bethesda)">
        <title>A reference genome for the long-term kleptoplast-retaining sea slug Elysia crispata morphotype clarki.</title>
        <authorList>
            <person name="Eastman K.E."/>
            <person name="Pendleton A.L."/>
            <person name="Shaikh M.A."/>
            <person name="Suttiyut T."/>
            <person name="Ogas R."/>
            <person name="Tomko P."/>
            <person name="Gavelis G."/>
            <person name="Widhalm J.R."/>
            <person name="Wisecaver J.H."/>
        </authorList>
    </citation>
    <scope>NUCLEOTIDE SEQUENCE</scope>
    <source>
        <strain evidence="1">ECLA1</strain>
    </source>
</reference>
<name>A0AAE1DWL1_9GAST</name>
<gene>
    <name evidence="1" type="ORF">RRG08_006597</name>
</gene>
<dbReference type="Proteomes" id="UP001283361">
    <property type="component" value="Unassembled WGS sequence"/>
</dbReference>
<dbReference type="EMBL" id="JAWDGP010002301">
    <property type="protein sequence ID" value="KAK3784213.1"/>
    <property type="molecule type" value="Genomic_DNA"/>
</dbReference>
<proteinExistence type="predicted"/>
<protein>
    <submittedName>
        <fullName evidence="1">Uncharacterized protein</fullName>
    </submittedName>
</protein>
<organism evidence="1 2">
    <name type="scientific">Elysia crispata</name>
    <name type="common">lettuce slug</name>
    <dbReference type="NCBI Taxonomy" id="231223"/>
    <lineage>
        <taxon>Eukaryota</taxon>
        <taxon>Metazoa</taxon>
        <taxon>Spiralia</taxon>
        <taxon>Lophotrochozoa</taxon>
        <taxon>Mollusca</taxon>
        <taxon>Gastropoda</taxon>
        <taxon>Heterobranchia</taxon>
        <taxon>Euthyneura</taxon>
        <taxon>Panpulmonata</taxon>
        <taxon>Sacoglossa</taxon>
        <taxon>Placobranchoidea</taxon>
        <taxon>Plakobranchidae</taxon>
        <taxon>Elysia</taxon>
    </lineage>
</organism>
<evidence type="ECO:0000313" key="2">
    <source>
        <dbReference type="Proteomes" id="UP001283361"/>
    </source>
</evidence>
<accession>A0AAE1DWL1</accession>